<name>A0ABQ1EUL3_9BACL</name>
<protein>
    <submittedName>
        <fullName evidence="1">Uncharacterized protein</fullName>
    </submittedName>
</protein>
<dbReference type="Proteomes" id="UP000615455">
    <property type="component" value="Unassembled WGS sequence"/>
</dbReference>
<comment type="caution">
    <text evidence="1">The sequence shown here is derived from an EMBL/GenBank/DDBJ whole genome shotgun (WGS) entry which is preliminary data.</text>
</comment>
<keyword evidence="2" id="KW-1185">Reference proteome</keyword>
<dbReference type="EMBL" id="BMHE01000018">
    <property type="protein sequence ID" value="GFZ87368.1"/>
    <property type="molecule type" value="Genomic_DNA"/>
</dbReference>
<organism evidence="1 2">
    <name type="scientific">Paenibacillus marchantiophytorum</name>
    <dbReference type="NCBI Taxonomy" id="1619310"/>
    <lineage>
        <taxon>Bacteria</taxon>
        <taxon>Bacillati</taxon>
        <taxon>Bacillota</taxon>
        <taxon>Bacilli</taxon>
        <taxon>Bacillales</taxon>
        <taxon>Paenibacillaceae</taxon>
        <taxon>Paenibacillus</taxon>
    </lineage>
</organism>
<gene>
    <name evidence="1" type="ORF">GCM10008018_37030</name>
</gene>
<evidence type="ECO:0000313" key="1">
    <source>
        <dbReference type="EMBL" id="GFZ87368.1"/>
    </source>
</evidence>
<accession>A0ABQ1EUL3</accession>
<reference evidence="2" key="1">
    <citation type="journal article" date="2019" name="Int. J. Syst. Evol. Microbiol.">
        <title>The Global Catalogue of Microorganisms (GCM) 10K type strain sequencing project: providing services to taxonomists for standard genome sequencing and annotation.</title>
        <authorList>
            <consortium name="The Broad Institute Genomics Platform"/>
            <consortium name="The Broad Institute Genome Sequencing Center for Infectious Disease"/>
            <person name="Wu L."/>
            <person name="Ma J."/>
        </authorList>
    </citation>
    <scope>NUCLEOTIDE SEQUENCE [LARGE SCALE GENOMIC DNA]</scope>
    <source>
        <strain evidence="2">CGMCC 1.15043</strain>
    </source>
</reference>
<dbReference type="RefSeq" id="WP_189013752.1">
    <property type="nucleotide sequence ID" value="NZ_BMHE01000018.1"/>
</dbReference>
<proteinExistence type="predicted"/>
<sequence length="62" mass="7336">MDLIINYFNYSAILFLELALAETMVTQWLSNRWIVITEHGGPGLMQIKEWPLHTLQQEYVRV</sequence>
<evidence type="ECO:0000313" key="2">
    <source>
        <dbReference type="Proteomes" id="UP000615455"/>
    </source>
</evidence>